<accession>A0AAC9LGT4</accession>
<reference evidence="2" key="1">
    <citation type="submission" date="2016-06" db="EMBL/GenBank/DDBJ databases">
        <title>Complete genome sequence of Actinoalloteichus fjordicus DSM 46855 (=ADI127-17), type strain of the new species Actinoalloteichus fjordicus.</title>
        <authorList>
            <person name="Ruckert C."/>
            <person name="Nouioui I."/>
            <person name="Willmese J."/>
            <person name="van Wezel G."/>
            <person name="Klenk H.-P."/>
            <person name="Kalinowski J."/>
            <person name="Zotchev S.B."/>
        </authorList>
    </citation>
    <scope>NUCLEOTIDE SEQUENCE [LARGE SCALE GENOMIC DNA]</scope>
    <source>
        <strain evidence="2">ADI127-7</strain>
    </source>
</reference>
<proteinExistence type="predicted"/>
<evidence type="ECO:0000313" key="2">
    <source>
        <dbReference type="Proteomes" id="UP000185511"/>
    </source>
</evidence>
<name>A0AAC9LGT4_9PSEU</name>
<gene>
    <name evidence="1" type="ORF">UA74_27650</name>
</gene>
<dbReference type="AlphaFoldDB" id="A0AAC9LGT4"/>
<dbReference type="KEGG" id="acad:UA74_27650"/>
<keyword evidence="2" id="KW-1185">Reference proteome</keyword>
<dbReference type="Proteomes" id="UP000185511">
    <property type="component" value="Chromosome"/>
</dbReference>
<sequence>MDGTLAAAGLVRGADRFRALRGLDADLGAGTVAADPRLLMLLLPMPGLLVPSGSSTWPRSVPTSQASFWC</sequence>
<organism evidence="1 2">
    <name type="scientific">Actinoalloteichus fjordicus</name>
    <dbReference type="NCBI Taxonomy" id="1612552"/>
    <lineage>
        <taxon>Bacteria</taxon>
        <taxon>Bacillati</taxon>
        <taxon>Actinomycetota</taxon>
        <taxon>Actinomycetes</taxon>
        <taxon>Pseudonocardiales</taxon>
        <taxon>Pseudonocardiaceae</taxon>
        <taxon>Actinoalloteichus</taxon>
    </lineage>
</organism>
<protein>
    <submittedName>
        <fullName evidence="1">Uncharacterized protein</fullName>
    </submittedName>
</protein>
<evidence type="ECO:0000313" key="1">
    <source>
        <dbReference type="EMBL" id="APU17533.1"/>
    </source>
</evidence>
<dbReference type="EMBL" id="CP016076">
    <property type="protein sequence ID" value="APU17533.1"/>
    <property type="molecule type" value="Genomic_DNA"/>
</dbReference>